<evidence type="ECO:0000313" key="1">
    <source>
        <dbReference type="EMBL" id="ETO26404.1"/>
    </source>
</evidence>
<proteinExistence type="predicted"/>
<name>X6NL34_RETFI</name>
<sequence length="174" mass="20343">MGSIKKNELPVRFFKTCQDCIDNFVHFDDQSGYGELFYCRVICGESIQSNDFDAKPPQKKNSNETHETVVENKSNPTIFVTFDAHQSIVIFKSYLSFCSCIKKKCLIFISFCLFNCKRIDISAMILFDCIIPLCLHIRCVMQNIVQMDTFKYLHLLHKNRHLKVFKNDDSKKFL</sequence>
<protein>
    <submittedName>
        <fullName evidence="1">Uncharacterized protein</fullName>
    </submittedName>
</protein>
<organism evidence="1 2">
    <name type="scientific">Reticulomyxa filosa</name>
    <dbReference type="NCBI Taxonomy" id="46433"/>
    <lineage>
        <taxon>Eukaryota</taxon>
        <taxon>Sar</taxon>
        <taxon>Rhizaria</taxon>
        <taxon>Retaria</taxon>
        <taxon>Foraminifera</taxon>
        <taxon>Monothalamids</taxon>
        <taxon>Reticulomyxidae</taxon>
        <taxon>Reticulomyxa</taxon>
    </lineage>
</organism>
<dbReference type="SUPFAM" id="SSF56399">
    <property type="entry name" value="ADP-ribosylation"/>
    <property type="match status" value="1"/>
</dbReference>
<dbReference type="EMBL" id="ASPP01007887">
    <property type="protein sequence ID" value="ETO26404.1"/>
    <property type="molecule type" value="Genomic_DNA"/>
</dbReference>
<gene>
    <name evidence="1" type="ORF">RFI_10734</name>
</gene>
<reference evidence="1 2" key="1">
    <citation type="journal article" date="2013" name="Curr. Biol.">
        <title>The Genome of the Foraminiferan Reticulomyxa filosa.</title>
        <authorList>
            <person name="Glockner G."/>
            <person name="Hulsmann N."/>
            <person name="Schleicher M."/>
            <person name="Noegel A.A."/>
            <person name="Eichinger L."/>
            <person name="Gallinger C."/>
            <person name="Pawlowski J."/>
            <person name="Sierra R."/>
            <person name="Euteneuer U."/>
            <person name="Pillet L."/>
            <person name="Moustafa A."/>
            <person name="Platzer M."/>
            <person name="Groth M."/>
            <person name="Szafranski K."/>
            <person name="Schliwa M."/>
        </authorList>
    </citation>
    <scope>NUCLEOTIDE SEQUENCE [LARGE SCALE GENOMIC DNA]</scope>
</reference>
<dbReference type="Gene3D" id="3.90.228.10">
    <property type="match status" value="1"/>
</dbReference>
<accession>X6NL34</accession>
<dbReference type="AlphaFoldDB" id="X6NL34"/>
<keyword evidence="2" id="KW-1185">Reference proteome</keyword>
<comment type="caution">
    <text evidence="1">The sequence shown here is derived from an EMBL/GenBank/DDBJ whole genome shotgun (WGS) entry which is preliminary data.</text>
</comment>
<dbReference type="Proteomes" id="UP000023152">
    <property type="component" value="Unassembled WGS sequence"/>
</dbReference>
<evidence type="ECO:0000313" key="2">
    <source>
        <dbReference type="Proteomes" id="UP000023152"/>
    </source>
</evidence>